<comment type="caution">
    <text evidence="2">The sequence shown here is derived from an EMBL/GenBank/DDBJ whole genome shotgun (WGS) entry which is preliminary data.</text>
</comment>
<gene>
    <name evidence="2" type="ORF">AGERDE_LOCUS3467</name>
</gene>
<dbReference type="EMBL" id="CAJVPL010000344">
    <property type="protein sequence ID" value="CAG8485596.1"/>
    <property type="molecule type" value="Genomic_DNA"/>
</dbReference>
<protein>
    <submittedName>
        <fullName evidence="2">2061_t:CDS:1</fullName>
    </submittedName>
</protein>
<evidence type="ECO:0000313" key="2">
    <source>
        <dbReference type="EMBL" id="CAG8485596.1"/>
    </source>
</evidence>
<name>A0A9N8WKH2_9GLOM</name>
<sequence length="170" mass="19332">MTERLNISPDLNLEAQDMGFISKFPKPLVPKMVKMDIKRSLLKKENAAGSLGEEQQQMSSTPKMLISEKAKEIPQKPTYSLMTTQSKKKSQDKNSNATTKILPNQDDDIDTFLKSIDDDENDKRDNVNRSGKIKNITPTNPQRTMKTIKGIQSTQYNIETKEEWLDDILG</sequence>
<accession>A0A9N8WKH2</accession>
<organism evidence="2 3">
    <name type="scientific">Ambispora gerdemannii</name>
    <dbReference type="NCBI Taxonomy" id="144530"/>
    <lineage>
        <taxon>Eukaryota</taxon>
        <taxon>Fungi</taxon>
        <taxon>Fungi incertae sedis</taxon>
        <taxon>Mucoromycota</taxon>
        <taxon>Glomeromycotina</taxon>
        <taxon>Glomeromycetes</taxon>
        <taxon>Archaeosporales</taxon>
        <taxon>Ambisporaceae</taxon>
        <taxon>Ambispora</taxon>
    </lineage>
</organism>
<keyword evidence="3" id="KW-1185">Reference proteome</keyword>
<dbReference type="AlphaFoldDB" id="A0A9N8WKH2"/>
<evidence type="ECO:0000313" key="3">
    <source>
        <dbReference type="Proteomes" id="UP000789831"/>
    </source>
</evidence>
<reference evidence="2" key="1">
    <citation type="submission" date="2021-06" db="EMBL/GenBank/DDBJ databases">
        <authorList>
            <person name="Kallberg Y."/>
            <person name="Tangrot J."/>
            <person name="Rosling A."/>
        </authorList>
    </citation>
    <scope>NUCLEOTIDE SEQUENCE</scope>
    <source>
        <strain evidence="2">MT106</strain>
    </source>
</reference>
<evidence type="ECO:0000256" key="1">
    <source>
        <dbReference type="SAM" id="MobiDB-lite"/>
    </source>
</evidence>
<proteinExistence type="predicted"/>
<feature type="region of interest" description="Disordered" evidence="1">
    <location>
        <begin position="69"/>
        <end position="141"/>
    </location>
</feature>
<dbReference type="Proteomes" id="UP000789831">
    <property type="component" value="Unassembled WGS sequence"/>
</dbReference>